<name>A0A7Z1AGR5_9GAMM</name>
<feature type="transmembrane region" description="Helical" evidence="1">
    <location>
        <begin position="229"/>
        <end position="251"/>
    </location>
</feature>
<keyword evidence="1" id="KW-0812">Transmembrane</keyword>
<feature type="transmembrane region" description="Helical" evidence="1">
    <location>
        <begin position="202"/>
        <end position="223"/>
    </location>
</feature>
<feature type="transmembrane region" description="Helical" evidence="1">
    <location>
        <begin position="631"/>
        <end position="652"/>
    </location>
</feature>
<dbReference type="GO" id="GO:0005886">
    <property type="term" value="C:plasma membrane"/>
    <property type="evidence" value="ECO:0007669"/>
    <property type="project" value="TreeGrafter"/>
</dbReference>
<dbReference type="PANTHER" id="PTHR33406:SF12">
    <property type="entry name" value="BLR2997 PROTEIN"/>
    <property type="match status" value="1"/>
</dbReference>
<feature type="transmembrane region" description="Helical" evidence="1">
    <location>
        <begin position="272"/>
        <end position="292"/>
    </location>
</feature>
<dbReference type="EMBL" id="MARB01000004">
    <property type="protein sequence ID" value="ODJ88858.1"/>
    <property type="molecule type" value="Genomic_DNA"/>
</dbReference>
<dbReference type="PANTHER" id="PTHR33406">
    <property type="entry name" value="MEMBRANE PROTEIN MJ1562-RELATED"/>
    <property type="match status" value="1"/>
</dbReference>
<feature type="transmembrane region" description="Helical" evidence="1">
    <location>
        <begin position="357"/>
        <end position="375"/>
    </location>
</feature>
<reference evidence="3 4" key="1">
    <citation type="submission" date="2016-06" db="EMBL/GenBank/DDBJ databases">
        <title>Genome sequence of endosymbiont of Candidatus Endolucinida thiodiazotropha.</title>
        <authorList>
            <person name="Poehlein A."/>
            <person name="Koenig S."/>
            <person name="Heiden S.E."/>
            <person name="Thuermer A."/>
            <person name="Voget S."/>
            <person name="Daniel R."/>
            <person name="Markert S."/>
            <person name="Gros O."/>
            <person name="Schweder T."/>
        </authorList>
    </citation>
    <scope>NUCLEOTIDE SEQUENCE [LARGE SCALE GENOMIC DNA]</scope>
    <source>
        <strain evidence="3 4">COS</strain>
    </source>
</reference>
<comment type="caution">
    <text evidence="3">The sequence shown here is derived from an EMBL/GenBank/DDBJ whole genome shotgun (WGS) entry which is preliminary data.</text>
</comment>
<feature type="transmembrane region" description="Helical" evidence="1">
    <location>
        <begin position="531"/>
        <end position="553"/>
    </location>
</feature>
<dbReference type="Gene3D" id="1.20.1640.10">
    <property type="entry name" value="Multidrug efflux transporter AcrB transmembrane domain"/>
    <property type="match status" value="2"/>
</dbReference>
<organism evidence="3 4">
    <name type="scientific">Candidatus Thiodiazotropha endolucinida</name>
    <dbReference type="NCBI Taxonomy" id="1655433"/>
    <lineage>
        <taxon>Bacteria</taxon>
        <taxon>Pseudomonadati</taxon>
        <taxon>Pseudomonadota</taxon>
        <taxon>Gammaproteobacteria</taxon>
        <taxon>Chromatiales</taxon>
        <taxon>Sedimenticolaceae</taxon>
        <taxon>Candidatus Thiodiazotropha</taxon>
    </lineage>
</organism>
<protein>
    <submittedName>
        <fullName evidence="3">Protein-export membrane protein SecF</fullName>
    </submittedName>
</protein>
<dbReference type="RefSeq" id="WP_069121706.1">
    <property type="nucleotide sequence ID" value="NZ_MARB01000004.1"/>
</dbReference>
<evidence type="ECO:0000256" key="1">
    <source>
        <dbReference type="SAM" id="Phobius"/>
    </source>
</evidence>
<dbReference type="SUPFAM" id="SSF82866">
    <property type="entry name" value="Multidrug efflux transporter AcrB transmembrane domain"/>
    <property type="match status" value="2"/>
</dbReference>
<evidence type="ECO:0000259" key="2">
    <source>
        <dbReference type="PROSITE" id="PS50156"/>
    </source>
</evidence>
<sequence>MNLRLTFATALMITVWAVMSTWFQPSPTPTVEQLLPPQTLAKSKQIRDSLNSHAQFALLNLPAALPQASRERLLRQIHESIPDLQMLCISSPPASDPSVAARLTLTDCSNDEQDRSDTILFWRSTSKYQAEAHVSLYHALETKLAENPTPVAAKQSQLFAPELVRSASWQAAADDLVIIAPLLGIIIIAVPLLAFRSLAAPAFIFLTASVTTSTTLLLFNLSLHGGFNALLLAVIPLVWAVSSMDAAHLVERIESHRGRGLSRCFQRAVRELAAPCAVTTATTFIGFGALALQGDSPLLRSFGLTAAAGTLLAFMFTFLLGWLLLNHENTAHSQRYTISPIATMCHTLVKAALRHPLLTLVLWILFAASLTLFATRVTTETPFPNIFSHGHPLSETTEKLQQSLNSDLRPFTIYLAAEKPSGEDRKRLLHALNTTTDYLTKLPESRLVLPAAIVQTFCDQPCLDDTTSSNQWKELIDDSGVVRMDVFFSSLDQARQREIVAWLENFDRTMLGHHRLVFDGPGYLYPAVESLGVSGAVNGLLFSLTGVLLLLWLVFRQISLVAPALLVTLLPLWLVVGCMGVAGVDWSLALLGVPAMLFGLAVDDSIHLLWHRQSPASLNLILRRNALRSGAALTTTTVMLCLSITTLSLSSLQANQEIALLLAFGMALALLMDLTLLPAAINLLRRKSPR</sequence>
<feature type="domain" description="SSD" evidence="2">
    <location>
        <begin position="531"/>
        <end position="683"/>
    </location>
</feature>
<dbReference type="AlphaFoldDB" id="A0A7Z1AGR5"/>
<keyword evidence="1" id="KW-1133">Transmembrane helix</keyword>
<feature type="transmembrane region" description="Helical" evidence="1">
    <location>
        <begin position="560"/>
        <end position="582"/>
    </location>
</feature>
<dbReference type="InterPro" id="IPR000731">
    <property type="entry name" value="SSD"/>
</dbReference>
<feature type="transmembrane region" description="Helical" evidence="1">
    <location>
        <begin position="588"/>
        <end position="610"/>
    </location>
</feature>
<feature type="transmembrane region" description="Helical" evidence="1">
    <location>
        <begin position="658"/>
        <end position="684"/>
    </location>
</feature>
<dbReference type="PROSITE" id="PS50156">
    <property type="entry name" value="SSD"/>
    <property type="match status" value="1"/>
</dbReference>
<gene>
    <name evidence="3" type="primary">secF</name>
    <name evidence="3" type="ORF">CODIS_09530</name>
</gene>
<dbReference type="Proteomes" id="UP000094769">
    <property type="component" value="Unassembled WGS sequence"/>
</dbReference>
<proteinExistence type="predicted"/>
<feature type="transmembrane region" description="Helical" evidence="1">
    <location>
        <begin position="304"/>
        <end position="325"/>
    </location>
</feature>
<keyword evidence="4" id="KW-1185">Reference proteome</keyword>
<feature type="transmembrane region" description="Helical" evidence="1">
    <location>
        <begin position="176"/>
        <end position="195"/>
    </location>
</feature>
<evidence type="ECO:0000313" key="3">
    <source>
        <dbReference type="EMBL" id="ODJ88858.1"/>
    </source>
</evidence>
<keyword evidence="1" id="KW-0472">Membrane</keyword>
<dbReference type="OrthoDB" id="9803781at2"/>
<accession>A0A7Z1AGR5</accession>
<dbReference type="InterPro" id="IPR050545">
    <property type="entry name" value="Mycobact_MmpL"/>
</dbReference>
<evidence type="ECO:0000313" key="4">
    <source>
        <dbReference type="Proteomes" id="UP000094769"/>
    </source>
</evidence>